<proteinExistence type="predicted"/>
<dbReference type="AlphaFoldDB" id="A0AA87Z1P5"/>
<dbReference type="Proteomes" id="UP001187192">
    <property type="component" value="Unassembled WGS sequence"/>
</dbReference>
<evidence type="ECO:0000313" key="2">
    <source>
        <dbReference type="Proteomes" id="UP001187192"/>
    </source>
</evidence>
<name>A0AA87Z1P5_FICCA</name>
<organism evidence="1 2">
    <name type="scientific">Ficus carica</name>
    <name type="common">Common fig</name>
    <dbReference type="NCBI Taxonomy" id="3494"/>
    <lineage>
        <taxon>Eukaryota</taxon>
        <taxon>Viridiplantae</taxon>
        <taxon>Streptophyta</taxon>
        <taxon>Embryophyta</taxon>
        <taxon>Tracheophyta</taxon>
        <taxon>Spermatophyta</taxon>
        <taxon>Magnoliopsida</taxon>
        <taxon>eudicotyledons</taxon>
        <taxon>Gunneridae</taxon>
        <taxon>Pentapetalae</taxon>
        <taxon>rosids</taxon>
        <taxon>fabids</taxon>
        <taxon>Rosales</taxon>
        <taxon>Moraceae</taxon>
        <taxon>Ficeae</taxon>
        <taxon>Ficus</taxon>
    </lineage>
</organism>
<accession>A0AA87Z1P5</accession>
<evidence type="ECO:0000313" key="1">
    <source>
        <dbReference type="EMBL" id="GMN23465.1"/>
    </source>
</evidence>
<reference evidence="1" key="1">
    <citation type="submission" date="2023-07" db="EMBL/GenBank/DDBJ databases">
        <title>draft genome sequence of fig (Ficus carica).</title>
        <authorList>
            <person name="Takahashi T."/>
            <person name="Nishimura K."/>
        </authorList>
    </citation>
    <scope>NUCLEOTIDE SEQUENCE</scope>
</reference>
<comment type="caution">
    <text evidence="1">The sequence shown here is derived from an EMBL/GenBank/DDBJ whole genome shotgun (WGS) entry which is preliminary data.</text>
</comment>
<dbReference type="EMBL" id="BTGU01001457">
    <property type="protein sequence ID" value="GMN23465.1"/>
    <property type="molecule type" value="Genomic_DNA"/>
</dbReference>
<gene>
    <name evidence="1" type="ORF">TIFTF001_040459</name>
</gene>
<protein>
    <submittedName>
        <fullName evidence="1">Uncharacterized protein</fullName>
    </submittedName>
</protein>
<keyword evidence="2" id="KW-1185">Reference proteome</keyword>
<sequence length="283" mass="33015">MISRMQYVVSTRIRSGLVHGLSWTGLAAPTTPWQRATVSKLIAILDTRQWSMARQTVKLWVGNYYVGRYRVGIRDKGSAFRFHSMLACATVIRTQGENEVQGGLWEDFRNAIIARFGPIREEDAGMHYRDPDIYRDMNTTRYLNYVYDWHAYPSESMGHYCRRFQDAMLPHIPDWGNPEMRALQLLREGLPPKIREHADAMINDQVQEPVDNADIEEPQFQWGPELQEDPILAEFPENLELQEDPPEIVMDEEDEEQVNVEDDPEEIMFDEEDWEVFSNVSSE</sequence>